<dbReference type="OrthoDB" id="47421at2"/>
<keyword evidence="2" id="KW-1185">Reference proteome</keyword>
<dbReference type="Proteomes" id="UP000032809">
    <property type="component" value="Chromosome I"/>
</dbReference>
<dbReference type="AlphaFoldDB" id="A0A0C7P2A8"/>
<gene>
    <name evidence="1" type="primary">flgN</name>
    <name evidence="1" type="ORF">DTL3_1101</name>
</gene>
<organism evidence="1 2">
    <name type="scientific">Defluviitoga tunisiensis</name>
    <dbReference type="NCBI Taxonomy" id="1006576"/>
    <lineage>
        <taxon>Bacteria</taxon>
        <taxon>Thermotogati</taxon>
        <taxon>Thermotogota</taxon>
        <taxon>Thermotogae</taxon>
        <taxon>Petrotogales</taxon>
        <taxon>Petrotogaceae</taxon>
        <taxon>Defluviitoga</taxon>
    </lineage>
</organism>
<name>A0A0C7P2A8_DEFTU</name>
<accession>A0A0C7P2A8</accession>
<sequence>MIYIFNFTILEQTLERENECIIELRLCFQTLREDLTNKMSVEAINSMLLEIEKKARAFQEIEQLRYDLVKECCVDNKIENNLESVIDFLAKKNENVALSLSQLVSNLKDLVYEVNLLNELIAFQSTLNDFIYRILSGNSISRQKTYDKSGKDLELNLPSKEWSG</sequence>
<proteinExistence type="predicted"/>
<dbReference type="EMBL" id="LN824141">
    <property type="protein sequence ID" value="CEP78405.1"/>
    <property type="molecule type" value="Genomic_DNA"/>
</dbReference>
<protein>
    <submittedName>
        <fullName evidence="1">Export chaperone FlgN</fullName>
    </submittedName>
</protein>
<evidence type="ECO:0000313" key="1">
    <source>
        <dbReference type="EMBL" id="CEP78405.1"/>
    </source>
</evidence>
<evidence type="ECO:0000313" key="2">
    <source>
        <dbReference type="Proteomes" id="UP000032809"/>
    </source>
</evidence>
<dbReference type="STRING" id="1006576.DTL3_1101"/>
<reference evidence="2" key="1">
    <citation type="submission" date="2014-11" db="EMBL/GenBank/DDBJ databases">
        <authorList>
            <person name="Wibberg D."/>
        </authorList>
    </citation>
    <scope>NUCLEOTIDE SEQUENCE [LARGE SCALE GENOMIC DNA]</scope>
    <source>
        <strain evidence="2">L3</strain>
    </source>
</reference>
<dbReference type="HOGENOM" id="CLU_1616289_0_0_0"/>
<dbReference type="KEGG" id="dtn:DTL3_1101"/>